<dbReference type="PANTHER" id="PTHR46564:SF1">
    <property type="entry name" value="TRANSPOSASE"/>
    <property type="match status" value="1"/>
</dbReference>
<name>L8N4Z5_9CYAN</name>
<keyword evidence="3" id="KW-1185">Reference proteome</keyword>
<proteinExistence type="predicted"/>
<feature type="domain" description="Tc1-like transposase DDE" evidence="1">
    <location>
        <begin position="45"/>
        <end position="176"/>
    </location>
</feature>
<evidence type="ECO:0000259" key="1">
    <source>
        <dbReference type="Pfam" id="PF13358"/>
    </source>
</evidence>
<evidence type="ECO:0000313" key="3">
    <source>
        <dbReference type="Proteomes" id="UP000011201"/>
    </source>
</evidence>
<dbReference type="GO" id="GO:0003676">
    <property type="term" value="F:nucleic acid binding"/>
    <property type="evidence" value="ECO:0007669"/>
    <property type="project" value="InterPro"/>
</dbReference>
<dbReference type="InterPro" id="IPR038717">
    <property type="entry name" value="Tc1-like_DDE_dom"/>
</dbReference>
<dbReference type="Pfam" id="PF13358">
    <property type="entry name" value="DDE_3"/>
    <property type="match status" value="1"/>
</dbReference>
<evidence type="ECO:0000313" key="2">
    <source>
        <dbReference type="EMBL" id="ELS33755.1"/>
    </source>
</evidence>
<dbReference type="NCBIfam" id="NF033545">
    <property type="entry name" value="transpos_IS630"/>
    <property type="match status" value="1"/>
</dbReference>
<dbReference type="PATRIC" id="fig|927668.3.peg.1291"/>
<dbReference type="AlphaFoldDB" id="L8N4Z5"/>
<dbReference type="Proteomes" id="UP000011201">
    <property type="component" value="Unassembled WGS sequence"/>
</dbReference>
<dbReference type="InterPro" id="IPR047655">
    <property type="entry name" value="Transpos_IS630-like"/>
</dbReference>
<comment type="caution">
    <text evidence="2">The sequence shown here is derived from an EMBL/GenBank/DDBJ whole genome shotgun (WGS) entry which is preliminary data.</text>
</comment>
<sequence length="213" mass="24446">MSISGKTRTDIKKKTFRSEKVVSEEVQQERVDFWQQVKDIAPESLIFIDESALWEGMERSVARSPKGRKAFSLRTLYKGQKHTLIGAISIKGLVGRKTIKGSMKGKDFEDFIRDDLCPHLSSDNVVVMDNLNSHKSAQVQQLITATGAKPLYLPRYSPDFNPIEMLWSVLKSFVRKFKPHCLLVIQIVLKTFFLLLDKSFFSNWFSKCCYCTP</sequence>
<dbReference type="EMBL" id="ALWB01000030">
    <property type="protein sequence ID" value="ELS33755.1"/>
    <property type="molecule type" value="Genomic_DNA"/>
</dbReference>
<accession>L8N4Z5</accession>
<gene>
    <name evidence="2" type="ORF">Pse7429DRAFT_1076</name>
</gene>
<reference evidence="2 3" key="1">
    <citation type="journal article" date="2013" name="Proc. Natl. Acad. Sci. U.S.A.">
        <title>Improving the coverage of the cyanobacterial phylum using diversity-driven genome sequencing.</title>
        <authorList>
            <person name="Shih P.M."/>
            <person name="Wu D."/>
            <person name="Latifi A."/>
            <person name="Axen S.D."/>
            <person name="Fewer D.P."/>
            <person name="Talla E."/>
            <person name="Calteau A."/>
            <person name="Cai F."/>
            <person name="Tandeau de Marsac N."/>
            <person name="Rippka R."/>
            <person name="Herdman M."/>
            <person name="Sivonen K."/>
            <person name="Coursin T."/>
            <person name="Laurent T."/>
            <person name="Goodwin L."/>
            <person name="Nolan M."/>
            <person name="Davenport K.W."/>
            <person name="Han C.S."/>
            <person name="Rubin E.M."/>
            <person name="Eisen J.A."/>
            <person name="Woyke T."/>
            <person name="Gugger M."/>
            <person name="Kerfeld C.A."/>
        </authorList>
    </citation>
    <scope>NUCLEOTIDE SEQUENCE [LARGE SCALE GENOMIC DNA]</scope>
    <source>
        <strain evidence="2 3">PCC 7429</strain>
    </source>
</reference>
<organism evidence="2 3">
    <name type="scientific">Pseudanabaena biceps PCC 7429</name>
    <dbReference type="NCBI Taxonomy" id="927668"/>
    <lineage>
        <taxon>Bacteria</taxon>
        <taxon>Bacillati</taxon>
        <taxon>Cyanobacteriota</taxon>
        <taxon>Cyanophyceae</taxon>
        <taxon>Pseudanabaenales</taxon>
        <taxon>Pseudanabaenaceae</taxon>
        <taxon>Pseudanabaena</taxon>
    </lineage>
</organism>
<dbReference type="InterPro" id="IPR036397">
    <property type="entry name" value="RNaseH_sf"/>
</dbReference>
<protein>
    <submittedName>
        <fullName evidence="2">ISSoc4, transposase orfAB</fullName>
    </submittedName>
</protein>
<dbReference type="Gene3D" id="3.30.420.10">
    <property type="entry name" value="Ribonuclease H-like superfamily/Ribonuclease H"/>
    <property type="match status" value="1"/>
</dbReference>
<dbReference type="PANTHER" id="PTHR46564">
    <property type="entry name" value="TRANSPOSASE"/>
    <property type="match status" value="1"/>
</dbReference>